<protein>
    <recommendedName>
        <fullName evidence="3">Outer membrane protein beta-barrel domain-containing protein</fullName>
    </recommendedName>
</protein>
<organism evidence="1 2">
    <name type="scientific">Hymenobacter crusticola</name>
    <dbReference type="NCBI Taxonomy" id="1770526"/>
    <lineage>
        <taxon>Bacteria</taxon>
        <taxon>Pseudomonadati</taxon>
        <taxon>Bacteroidota</taxon>
        <taxon>Cytophagia</taxon>
        <taxon>Cytophagales</taxon>
        <taxon>Hymenobacteraceae</taxon>
        <taxon>Hymenobacter</taxon>
    </lineage>
</organism>
<evidence type="ECO:0000313" key="2">
    <source>
        <dbReference type="Proteomes" id="UP000194873"/>
    </source>
</evidence>
<proteinExistence type="predicted"/>
<reference evidence="1 2" key="1">
    <citation type="submission" date="2017-01" db="EMBL/GenBank/DDBJ databases">
        <title>A new Hymenobacter.</title>
        <authorList>
            <person name="Liang Y."/>
            <person name="Feng F."/>
        </authorList>
    </citation>
    <scope>NUCLEOTIDE SEQUENCE [LARGE SCALE GENOMIC DNA]</scope>
    <source>
        <strain evidence="1">MIMBbqt21</strain>
    </source>
</reference>
<accession>A0A243WFZ6</accession>
<dbReference type="EMBL" id="MTSE01000003">
    <property type="protein sequence ID" value="OUJ74681.1"/>
    <property type="molecule type" value="Genomic_DNA"/>
</dbReference>
<sequence length="133" mass="14463">MSLLLPAVAQTNTATPPDSLEAPAAKRSVMLKLGTGPTRGFLIGSGGLIVPAVPGVEYQFSRSWSLYASGFSGIYLFGDERDIFRPDRPIGLNSLGYDAGVRHYYNQRKRRQHGRATGPFVGNYLALQTVGCW</sequence>
<evidence type="ECO:0008006" key="3">
    <source>
        <dbReference type="Google" id="ProtNLM"/>
    </source>
</evidence>
<keyword evidence="2" id="KW-1185">Reference proteome</keyword>
<name>A0A243WFZ6_9BACT</name>
<gene>
    <name evidence="1" type="ORF">BXP70_07910</name>
</gene>
<dbReference type="AlphaFoldDB" id="A0A243WFZ6"/>
<dbReference type="Proteomes" id="UP000194873">
    <property type="component" value="Unassembled WGS sequence"/>
</dbReference>
<evidence type="ECO:0000313" key="1">
    <source>
        <dbReference type="EMBL" id="OUJ74681.1"/>
    </source>
</evidence>
<comment type="caution">
    <text evidence="1">The sequence shown here is derived from an EMBL/GenBank/DDBJ whole genome shotgun (WGS) entry which is preliminary data.</text>
</comment>